<evidence type="ECO:0000256" key="6">
    <source>
        <dbReference type="ARBA" id="ARBA00022842"/>
    </source>
</evidence>
<keyword evidence="5" id="KW-0378">Hydrolase</keyword>
<dbReference type="PANTHER" id="PTHR37311:SF1">
    <property type="entry name" value="2-PHOSPHOSULFOLACTATE PHOSPHATASE-RELATED"/>
    <property type="match status" value="1"/>
</dbReference>
<dbReference type="Gene3D" id="3.90.1560.10">
    <property type="entry name" value="ComB-like"/>
    <property type="match status" value="1"/>
</dbReference>
<evidence type="ECO:0000256" key="1">
    <source>
        <dbReference type="ARBA" id="ARBA00001946"/>
    </source>
</evidence>
<evidence type="ECO:0000256" key="4">
    <source>
        <dbReference type="ARBA" id="ARBA00021948"/>
    </source>
</evidence>
<sequence>MTMTSEDVFEQSAYAVRFDWGLDGLVCLAPISDTVVIVDVLSFTTAVSIAVDRGATVYPYRFKEESATLFAESVDALLLNKRDEGGLSLSPTSLQQVESGQKLVLPSPNGSTLASTAREYGKWVVAGSLRNAQAVAQTVMESGKSVAVIAAGERWLNGNLRPALEDVLGAGAILSDANPCALSPEARSAVSVFRSVQENLLSTLLDCASGRELIARGYQEDVVMASRLNETGVVPVLVNGAFQAMDRRQNHVLPYSE</sequence>
<comment type="catalytic activity">
    <reaction evidence="7">
        <text>(2R)-O-phospho-3-sulfolactate + H2O = (2R)-3-sulfolactate + phosphate</text>
        <dbReference type="Rhea" id="RHEA:23416"/>
        <dbReference type="ChEBI" id="CHEBI:15377"/>
        <dbReference type="ChEBI" id="CHEBI:15597"/>
        <dbReference type="ChEBI" id="CHEBI:43474"/>
        <dbReference type="ChEBI" id="CHEBI:58738"/>
        <dbReference type="EC" id="3.1.3.71"/>
    </reaction>
</comment>
<evidence type="ECO:0000256" key="2">
    <source>
        <dbReference type="ARBA" id="ARBA00009997"/>
    </source>
</evidence>
<accession>A0A853K7Z0</accession>
<reference evidence="8 9" key="1">
    <citation type="submission" date="2016-02" db="EMBL/GenBank/DDBJ databases">
        <title>Draft genome sequence of Acidibacillus ferrooxidans SLC66.</title>
        <authorList>
            <person name="Oliveira G."/>
            <person name="Nancucheo I."/>
            <person name="Dall'Agnol H."/>
            <person name="Johnson B."/>
            <person name="Oliveira R."/>
            <person name="Nunes G.L."/>
            <person name="Tzotzos G."/>
            <person name="Orellana S.C."/>
            <person name="Salim A.C."/>
            <person name="Araujo F.M."/>
        </authorList>
    </citation>
    <scope>NUCLEOTIDE SEQUENCE [LARGE SCALE GENOMIC DNA]</scope>
    <source>
        <strain evidence="8 9">SLC66</strain>
    </source>
</reference>
<evidence type="ECO:0000256" key="7">
    <source>
        <dbReference type="ARBA" id="ARBA00033711"/>
    </source>
</evidence>
<comment type="cofactor">
    <cofactor evidence="1">
        <name>Mg(2+)</name>
        <dbReference type="ChEBI" id="CHEBI:18420"/>
    </cofactor>
</comment>
<organism evidence="8 9">
    <name type="scientific">Ferroacidibacillus organovorans</name>
    <dbReference type="NCBI Taxonomy" id="1765683"/>
    <lineage>
        <taxon>Bacteria</taxon>
        <taxon>Bacillati</taxon>
        <taxon>Bacillota</taxon>
        <taxon>Bacilli</taxon>
        <taxon>Bacillales</taxon>
        <taxon>Alicyclobacillaceae</taxon>
        <taxon>Ferroacidibacillus</taxon>
    </lineage>
</organism>
<dbReference type="Proteomes" id="UP000077421">
    <property type="component" value="Unassembled WGS sequence"/>
</dbReference>
<name>A0A853K7Z0_9BACL</name>
<dbReference type="EC" id="3.1.3.71" evidence="3"/>
<dbReference type="GO" id="GO:0000287">
    <property type="term" value="F:magnesium ion binding"/>
    <property type="evidence" value="ECO:0007669"/>
    <property type="project" value="InterPro"/>
</dbReference>
<dbReference type="PANTHER" id="PTHR37311">
    <property type="entry name" value="2-PHOSPHOSULFOLACTATE PHOSPHATASE-RELATED"/>
    <property type="match status" value="1"/>
</dbReference>
<evidence type="ECO:0000313" key="8">
    <source>
        <dbReference type="EMBL" id="OAG93181.1"/>
    </source>
</evidence>
<dbReference type="GO" id="GO:0050545">
    <property type="term" value="F:sulfopyruvate decarboxylase activity"/>
    <property type="evidence" value="ECO:0007669"/>
    <property type="project" value="TreeGrafter"/>
</dbReference>
<evidence type="ECO:0000256" key="5">
    <source>
        <dbReference type="ARBA" id="ARBA00022801"/>
    </source>
</evidence>
<keyword evidence="6" id="KW-0460">Magnesium</keyword>
<dbReference type="InterPro" id="IPR005238">
    <property type="entry name" value="ComB-like"/>
</dbReference>
<dbReference type="InterPro" id="IPR036702">
    <property type="entry name" value="ComB-like_sf"/>
</dbReference>
<dbReference type="AlphaFoldDB" id="A0A853K7Z0"/>
<proteinExistence type="inferred from homology"/>
<dbReference type="Pfam" id="PF04029">
    <property type="entry name" value="2-ph_phosp"/>
    <property type="match status" value="1"/>
</dbReference>
<dbReference type="GO" id="GO:0050532">
    <property type="term" value="F:2-phosphosulfolactate phosphatase activity"/>
    <property type="evidence" value="ECO:0007669"/>
    <property type="project" value="UniProtKB-EC"/>
</dbReference>
<dbReference type="EMBL" id="LSUQ01000047">
    <property type="protein sequence ID" value="OAG93181.1"/>
    <property type="molecule type" value="Genomic_DNA"/>
</dbReference>
<comment type="similarity">
    <text evidence="2">Belongs to the ComB family.</text>
</comment>
<evidence type="ECO:0000256" key="3">
    <source>
        <dbReference type="ARBA" id="ARBA00012953"/>
    </source>
</evidence>
<dbReference type="SUPFAM" id="SSF142823">
    <property type="entry name" value="ComB-like"/>
    <property type="match status" value="1"/>
</dbReference>
<comment type="caution">
    <text evidence="8">The sequence shown here is derived from an EMBL/GenBank/DDBJ whole genome shotgun (WGS) entry which is preliminary data.</text>
</comment>
<protein>
    <recommendedName>
        <fullName evidence="4">Probable 2-phosphosulfolactate phosphatase</fullName>
        <ecNumber evidence="3">3.1.3.71</ecNumber>
    </recommendedName>
</protein>
<gene>
    <name evidence="8" type="ORF">AYW79_12000</name>
</gene>
<evidence type="ECO:0000313" key="9">
    <source>
        <dbReference type="Proteomes" id="UP000077421"/>
    </source>
</evidence>